<dbReference type="PANTHER" id="PTHR45953:SF1">
    <property type="entry name" value="IDURONATE 2-SULFATASE"/>
    <property type="match status" value="1"/>
</dbReference>
<dbReference type="EMBL" id="RJTM01000116">
    <property type="protein sequence ID" value="RNL82290.1"/>
    <property type="molecule type" value="Genomic_DNA"/>
</dbReference>
<evidence type="ECO:0000259" key="7">
    <source>
        <dbReference type="Pfam" id="PF00884"/>
    </source>
</evidence>
<protein>
    <recommendedName>
        <fullName evidence="7">Sulfatase N-terminal domain-containing protein</fullName>
    </recommendedName>
</protein>
<dbReference type="InterPro" id="IPR035874">
    <property type="entry name" value="IDS"/>
</dbReference>
<dbReference type="OrthoDB" id="9763552at2"/>
<comment type="similarity">
    <text evidence="2">Belongs to the sulfatase family.</text>
</comment>
<dbReference type="Pfam" id="PF00884">
    <property type="entry name" value="Sulfatase"/>
    <property type="match status" value="1"/>
</dbReference>
<comment type="caution">
    <text evidence="8">The sequence shown here is derived from an EMBL/GenBank/DDBJ whole genome shotgun (WGS) entry which is preliminary data.</text>
</comment>
<dbReference type="GO" id="GO:0046872">
    <property type="term" value="F:metal ion binding"/>
    <property type="evidence" value="ECO:0007669"/>
    <property type="project" value="UniProtKB-KW"/>
</dbReference>
<evidence type="ECO:0000256" key="1">
    <source>
        <dbReference type="ARBA" id="ARBA00001913"/>
    </source>
</evidence>
<dbReference type="AlphaFoldDB" id="A0A3N0E3A2"/>
<keyword evidence="5" id="KW-0378">Hydrolase</keyword>
<evidence type="ECO:0000256" key="5">
    <source>
        <dbReference type="ARBA" id="ARBA00022801"/>
    </source>
</evidence>
<dbReference type="InterPro" id="IPR000917">
    <property type="entry name" value="Sulfatase_N"/>
</dbReference>
<evidence type="ECO:0000256" key="6">
    <source>
        <dbReference type="ARBA" id="ARBA00022837"/>
    </source>
</evidence>
<proteinExistence type="inferred from homology"/>
<sequence>MVYKISLALTLLSICLLSCNDKRGKIDDKPNVLFIAIDDMNGNINLLDTTYHIRTPNLERIAERGILFTNAFCNSPACNPSRASILSGLYPSSTGIYGNQTDWRAAIPHAITLPEYFKQNGYRVIGAGKIYHHQMNHAFHDDDAFDEFLKLPPYPDEPPPEKLNGLPVWIGGDRDGTPTSIPFDWGARVYDKDHQHPDIRSVDWLIKKLDSVEPPFFMGAGIFRPHMPTYVPQEYFDMYPIDSLVLPKLRKDDLEDLPKGALEILEKGKPFIYNTIRRGSPDGKNKYKEALQAYYASCTFADAQIGRLLNALNKSKHAENTIVVIWSDHGYHLGEKQHWEKFVLWDKAARIPMIIAGPGIRKGGRVSIPVSLIDIYPTLNELSGLPEKNDLEGNSLVKLMNGEKTDHPPVRLTYGYKNHAVRSQQWKYIRYHDGTEELYNIKEDPHEWENLAEISSYDRIKDSLTHYLPTRNKLPVPDIVIP</sequence>
<evidence type="ECO:0000256" key="4">
    <source>
        <dbReference type="ARBA" id="ARBA00022729"/>
    </source>
</evidence>
<keyword evidence="9" id="KW-1185">Reference proteome</keyword>
<name>A0A3N0E3A2_SINP1</name>
<organism evidence="8 9">
    <name type="scientific">Sinomicrobium pectinilyticum</name>
    <dbReference type="NCBI Taxonomy" id="1084421"/>
    <lineage>
        <taxon>Bacteria</taxon>
        <taxon>Pseudomonadati</taxon>
        <taxon>Bacteroidota</taxon>
        <taxon>Flavobacteriia</taxon>
        <taxon>Flavobacteriales</taxon>
        <taxon>Flavobacteriaceae</taxon>
        <taxon>Sinomicrobium</taxon>
    </lineage>
</organism>
<feature type="domain" description="Sulfatase N-terminal" evidence="7">
    <location>
        <begin position="30"/>
        <end position="384"/>
    </location>
</feature>
<dbReference type="PANTHER" id="PTHR45953">
    <property type="entry name" value="IDURONATE 2-SULFATASE"/>
    <property type="match status" value="1"/>
</dbReference>
<evidence type="ECO:0000313" key="9">
    <source>
        <dbReference type="Proteomes" id="UP000267469"/>
    </source>
</evidence>
<keyword evidence="6" id="KW-0106">Calcium</keyword>
<reference evidence="8 9" key="1">
    <citation type="submission" date="2018-10" db="EMBL/GenBank/DDBJ databases">
        <title>Sinomicrobium pectinilyticum sp. nov., a pectinase-producing bacterium isolated from alkaline and saline soil, and emended description of the genus Sinomicrobium.</title>
        <authorList>
            <person name="Cheng B."/>
            <person name="Li C."/>
            <person name="Lai Q."/>
            <person name="Du M."/>
            <person name="Shao Z."/>
            <person name="Xu P."/>
            <person name="Yang C."/>
        </authorList>
    </citation>
    <scope>NUCLEOTIDE SEQUENCE [LARGE SCALE GENOMIC DNA]</scope>
    <source>
        <strain evidence="8 9">5DNS001</strain>
    </source>
</reference>
<keyword evidence="3" id="KW-0479">Metal-binding</keyword>
<dbReference type="GO" id="GO:0005737">
    <property type="term" value="C:cytoplasm"/>
    <property type="evidence" value="ECO:0007669"/>
    <property type="project" value="TreeGrafter"/>
</dbReference>
<evidence type="ECO:0000313" key="8">
    <source>
        <dbReference type="EMBL" id="RNL82290.1"/>
    </source>
</evidence>
<dbReference type="GO" id="GO:0004423">
    <property type="term" value="F:iduronate-2-sulfatase activity"/>
    <property type="evidence" value="ECO:0007669"/>
    <property type="project" value="InterPro"/>
</dbReference>
<evidence type="ECO:0000256" key="2">
    <source>
        <dbReference type="ARBA" id="ARBA00008779"/>
    </source>
</evidence>
<dbReference type="Gene3D" id="3.40.720.10">
    <property type="entry name" value="Alkaline Phosphatase, subunit A"/>
    <property type="match status" value="1"/>
</dbReference>
<gene>
    <name evidence="8" type="ORF">ED312_17595</name>
</gene>
<accession>A0A3N0E3A2</accession>
<keyword evidence="4" id="KW-0732">Signal</keyword>
<evidence type="ECO:0000256" key="3">
    <source>
        <dbReference type="ARBA" id="ARBA00022723"/>
    </source>
</evidence>
<dbReference type="SUPFAM" id="SSF53649">
    <property type="entry name" value="Alkaline phosphatase-like"/>
    <property type="match status" value="1"/>
</dbReference>
<dbReference type="CDD" id="cd16030">
    <property type="entry name" value="iduronate-2-sulfatase"/>
    <property type="match status" value="1"/>
</dbReference>
<comment type="cofactor">
    <cofactor evidence="1">
        <name>Ca(2+)</name>
        <dbReference type="ChEBI" id="CHEBI:29108"/>
    </cofactor>
</comment>
<dbReference type="RefSeq" id="WP_123217339.1">
    <property type="nucleotide sequence ID" value="NZ_RJTM01000116.1"/>
</dbReference>
<dbReference type="Proteomes" id="UP000267469">
    <property type="component" value="Unassembled WGS sequence"/>
</dbReference>
<dbReference type="InterPro" id="IPR017850">
    <property type="entry name" value="Alkaline_phosphatase_core_sf"/>
</dbReference>